<dbReference type="Gene3D" id="1.20.80.10">
    <property type="match status" value="1"/>
</dbReference>
<dbReference type="AlphaFoldDB" id="A0AAV7JT52"/>
<dbReference type="EMBL" id="JAKMXF010000303">
    <property type="protein sequence ID" value="KAI6651530.1"/>
    <property type="molecule type" value="Genomic_DNA"/>
</dbReference>
<accession>A0AAV7JT52</accession>
<dbReference type="CDD" id="cd00435">
    <property type="entry name" value="ACBP"/>
    <property type="match status" value="1"/>
</dbReference>
<dbReference type="PANTHER" id="PTHR43684:SF1">
    <property type="entry name" value="ENOYL-COA DELTA ISOMERASE 2"/>
    <property type="match status" value="1"/>
</dbReference>
<dbReference type="GO" id="GO:0004165">
    <property type="term" value="F:delta(3)-delta(2)-enoyl-CoA isomerase activity"/>
    <property type="evidence" value="ECO:0007669"/>
    <property type="project" value="UniProtKB-ARBA"/>
</dbReference>
<dbReference type="PRINTS" id="PR00689">
    <property type="entry name" value="ACOABINDINGP"/>
</dbReference>
<proteinExistence type="predicted"/>
<name>A0AAV7JT52_9METZ</name>
<dbReference type="InterPro" id="IPR035984">
    <property type="entry name" value="Acyl-CoA-binding_sf"/>
</dbReference>
<dbReference type="PANTHER" id="PTHR43684">
    <property type="match status" value="1"/>
</dbReference>
<dbReference type="InterPro" id="IPR022408">
    <property type="entry name" value="Acyl-CoA-binding_prot_CS"/>
</dbReference>
<evidence type="ECO:0000313" key="6">
    <source>
        <dbReference type="Proteomes" id="UP001165289"/>
    </source>
</evidence>
<dbReference type="Proteomes" id="UP001165289">
    <property type="component" value="Unassembled WGS sequence"/>
</dbReference>
<sequence>MITFKLFNNYGTQQLMRPIVPGIARRLFGSTNQGDFESAQERVKQLSADPGNEAKLKLYGFFKQATLGVCNTPKPGMMDFVGKAKWSSWKELGAMTKEEAAKCYVTYVNELVSIDAGSSTNTPPSPVDKDANIIYSIKHSYAEIRLNRPKKFNAITWQMYGEIGEFLDRARRDTVKFAVITGTGDYYSSGNDLGNFAEIPPEGPEKMAKDGEKVLKKFVASFIDFDKPLIAVVNGPAVGIPVTTLGLCDIVYAKDSATFHTPFTSLGQSPEACSSYTFPLMMGPAKANEILLFGKKLSAEEACDRSLVTRVVPSGNFEEEIESMLKKYSELPPISLRTSKQIIRNTHKEKLHDINIKECALLAERWISDECISAIMKFFQRKK</sequence>
<dbReference type="GO" id="GO:0005777">
    <property type="term" value="C:peroxisome"/>
    <property type="evidence" value="ECO:0007669"/>
    <property type="project" value="UniProtKB-SubCell"/>
</dbReference>
<comment type="caution">
    <text evidence="5">The sequence shown here is derived from an EMBL/GenBank/DDBJ whole genome shotgun (WGS) entry which is preliminary data.</text>
</comment>
<evidence type="ECO:0000259" key="4">
    <source>
        <dbReference type="PROSITE" id="PS51228"/>
    </source>
</evidence>
<dbReference type="Gene3D" id="1.10.12.10">
    <property type="entry name" value="Lyase 2-enoyl-coa Hydratase, Chain A, domain 2"/>
    <property type="match status" value="1"/>
</dbReference>
<dbReference type="FunFam" id="3.90.226.10:FF:000084">
    <property type="entry name" value="Enoyl-CoA delta isomerase 2, mitochondrial"/>
    <property type="match status" value="1"/>
</dbReference>
<evidence type="ECO:0000256" key="3">
    <source>
        <dbReference type="ARBA" id="ARBA00023235"/>
    </source>
</evidence>
<keyword evidence="3 5" id="KW-0413">Isomerase</keyword>
<dbReference type="SUPFAM" id="SSF47027">
    <property type="entry name" value="Acyl-CoA binding protein"/>
    <property type="match status" value="1"/>
</dbReference>
<dbReference type="InterPro" id="IPR029045">
    <property type="entry name" value="ClpP/crotonase-like_dom_sf"/>
</dbReference>
<dbReference type="GO" id="GO:0000062">
    <property type="term" value="F:fatty-acyl-CoA binding"/>
    <property type="evidence" value="ECO:0007669"/>
    <property type="project" value="InterPro"/>
</dbReference>
<gene>
    <name evidence="5" type="ORF">LOD99_5138</name>
</gene>
<dbReference type="Gene3D" id="3.90.226.10">
    <property type="entry name" value="2-enoyl-CoA Hydratase, Chain A, domain 1"/>
    <property type="match status" value="1"/>
</dbReference>
<dbReference type="PROSITE" id="PS00880">
    <property type="entry name" value="ACB_1"/>
    <property type="match status" value="1"/>
</dbReference>
<protein>
    <submittedName>
        <fullName evidence="5">Enoyl-CoA delta isomerase 2, mitochondrial</fullName>
    </submittedName>
</protein>
<organism evidence="5 6">
    <name type="scientific">Oopsacas minuta</name>
    <dbReference type="NCBI Taxonomy" id="111878"/>
    <lineage>
        <taxon>Eukaryota</taxon>
        <taxon>Metazoa</taxon>
        <taxon>Porifera</taxon>
        <taxon>Hexactinellida</taxon>
        <taxon>Hexasterophora</taxon>
        <taxon>Lyssacinosida</taxon>
        <taxon>Leucopsacidae</taxon>
        <taxon>Oopsacas</taxon>
    </lineage>
</organism>
<keyword evidence="6" id="KW-1185">Reference proteome</keyword>
<evidence type="ECO:0000313" key="5">
    <source>
        <dbReference type="EMBL" id="KAI6651530.1"/>
    </source>
</evidence>
<comment type="subcellular location">
    <subcellularLocation>
        <location evidence="1">Peroxisome</location>
    </subcellularLocation>
</comment>
<evidence type="ECO:0000256" key="2">
    <source>
        <dbReference type="ARBA" id="ARBA00023140"/>
    </source>
</evidence>
<dbReference type="InterPro" id="IPR014352">
    <property type="entry name" value="FERM/acyl-CoA-bd_prot_sf"/>
</dbReference>
<dbReference type="CDD" id="cd06558">
    <property type="entry name" value="crotonase-like"/>
    <property type="match status" value="1"/>
</dbReference>
<keyword evidence="2" id="KW-0576">Peroxisome</keyword>
<dbReference type="InterPro" id="IPR014748">
    <property type="entry name" value="Enoyl-CoA_hydra_C"/>
</dbReference>
<dbReference type="InterPro" id="IPR000582">
    <property type="entry name" value="Acyl-CoA-binding_protein"/>
</dbReference>
<dbReference type="SUPFAM" id="SSF52096">
    <property type="entry name" value="ClpP/crotonase"/>
    <property type="match status" value="1"/>
</dbReference>
<dbReference type="Pfam" id="PF00887">
    <property type="entry name" value="ACBP"/>
    <property type="match status" value="1"/>
</dbReference>
<reference evidence="5 6" key="1">
    <citation type="journal article" date="2023" name="BMC Biol.">
        <title>The compact genome of the sponge Oopsacas minuta (Hexactinellida) is lacking key metazoan core genes.</title>
        <authorList>
            <person name="Santini S."/>
            <person name="Schenkelaars Q."/>
            <person name="Jourda C."/>
            <person name="Duchesne M."/>
            <person name="Belahbib H."/>
            <person name="Rocher C."/>
            <person name="Selva M."/>
            <person name="Riesgo A."/>
            <person name="Vervoort M."/>
            <person name="Leys S.P."/>
            <person name="Kodjabachian L."/>
            <person name="Le Bivic A."/>
            <person name="Borchiellini C."/>
            <person name="Claverie J.M."/>
            <person name="Renard E."/>
        </authorList>
    </citation>
    <scope>NUCLEOTIDE SEQUENCE [LARGE SCALE GENOMIC DNA]</scope>
    <source>
        <strain evidence="5">SPO-2</strain>
    </source>
</reference>
<dbReference type="InterPro" id="IPR051053">
    <property type="entry name" value="ECH/Chromodomain_protein"/>
</dbReference>
<dbReference type="PROSITE" id="PS51228">
    <property type="entry name" value="ACB_2"/>
    <property type="match status" value="1"/>
</dbReference>
<evidence type="ECO:0000256" key="1">
    <source>
        <dbReference type="ARBA" id="ARBA00004275"/>
    </source>
</evidence>
<dbReference type="InterPro" id="IPR001753">
    <property type="entry name" value="Enoyl-CoA_hydra/iso"/>
</dbReference>
<feature type="domain" description="ACB" evidence="4">
    <location>
        <begin position="32"/>
        <end position="117"/>
    </location>
</feature>
<dbReference type="Pfam" id="PF00378">
    <property type="entry name" value="ECH_1"/>
    <property type="match status" value="1"/>
</dbReference>